<dbReference type="EMBL" id="RBXR01000001">
    <property type="protein sequence ID" value="RKT70894.1"/>
    <property type="molecule type" value="Genomic_DNA"/>
</dbReference>
<organism evidence="1 2">
    <name type="scientific">Saccharothrix variisporea</name>
    <dbReference type="NCBI Taxonomy" id="543527"/>
    <lineage>
        <taxon>Bacteria</taxon>
        <taxon>Bacillati</taxon>
        <taxon>Actinomycetota</taxon>
        <taxon>Actinomycetes</taxon>
        <taxon>Pseudonocardiales</taxon>
        <taxon>Pseudonocardiaceae</taxon>
        <taxon>Saccharothrix</taxon>
    </lineage>
</organism>
<proteinExistence type="predicted"/>
<sequence length="257" mass="27930">MENVLWALAVALAVALLVTAGTWPIAVRRRREHAALVRDAVARMCAQDRPTRLCRLARDVVEVLVRQDQGAEVLGRTPDADVDRLVNRAEDAALLVSAEAVSAPHPLGRKQKRPDDSTWQVAGKVPRVADHDELTDLCARMRGTARRRIARARLVLAQAERVTEDEQCRERLRVAFEHADEQVRAAGDLADAGDVLAALRALTRVELPVPEDGVPGQADTPDLRAQVNALARLALRHLAAVAAHRGGRLVTGAEEGS</sequence>
<dbReference type="AlphaFoldDB" id="A0A495XDI8"/>
<evidence type="ECO:0000313" key="2">
    <source>
        <dbReference type="Proteomes" id="UP000272729"/>
    </source>
</evidence>
<dbReference type="OrthoDB" id="3696604at2"/>
<protein>
    <submittedName>
        <fullName evidence="1">Uncharacterized protein</fullName>
    </submittedName>
</protein>
<name>A0A495XDI8_9PSEU</name>
<dbReference type="RefSeq" id="WP_147459318.1">
    <property type="nucleotide sequence ID" value="NZ_JBIUBA010000012.1"/>
</dbReference>
<gene>
    <name evidence="1" type="ORF">DFJ66_4171</name>
</gene>
<evidence type="ECO:0000313" key="1">
    <source>
        <dbReference type="EMBL" id="RKT70894.1"/>
    </source>
</evidence>
<reference evidence="1 2" key="1">
    <citation type="submission" date="2018-10" db="EMBL/GenBank/DDBJ databases">
        <title>Sequencing the genomes of 1000 actinobacteria strains.</title>
        <authorList>
            <person name="Klenk H.-P."/>
        </authorList>
    </citation>
    <scope>NUCLEOTIDE SEQUENCE [LARGE SCALE GENOMIC DNA]</scope>
    <source>
        <strain evidence="1 2">DSM 43911</strain>
    </source>
</reference>
<comment type="caution">
    <text evidence="1">The sequence shown here is derived from an EMBL/GenBank/DDBJ whole genome shotgun (WGS) entry which is preliminary data.</text>
</comment>
<keyword evidence="2" id="KW-1185">Reference proteome</keyword>
<dbReference type="Proteomes" id="UP000272729">
    <property type="component" value="Unassembled WGS sequence"/>
</dbReference>
<accession>A0A495XDI8</accession>